<evidence type="ECO:0000256" key="2">
    <source>
        <dbReference type="ARBA" id="ARBA00006730"/>
    </source>
</evidence>
<dbReference type="SUPFAM" id="SSF51971">
    <property type="entry name" value="Nucleotide-binding domain"/>
    <property type="match status" value="1"/>
</dbReference>
<dbReference type="InterPro" id="IPR006076">
    <property type="entry name" value="FAD-dep_OxRdtase"/>
</dbReference>
<dbReference type="PIRSF" id="PIRSF000189">
    <property type="entry name" value="D-aa_oxidase"/>
    <property type="match status" value="1"/>
</dbReference>
<feature type="binding site" evidence="9">
    <location>
        <position position="272"/>
    </location>
    <ligand>
        <name>D-dopa</name>
        <dbReference type="ChEBI" id="CHEBI:149689"/>
    </ligand>
</feature>
<dbReference type="GO" id="GO:0005737">
    <property type="term" value="C:cytoplasm"/>
    <property type="evidence" value="ECO:0007669"/>
    <property type="project" value="TreeGrafter"/>
</dbReference>
<keyword evidence="5 11" id="KW-0560">Oxidoreductase</keyword>
<organism evidence="11 12">
    <name type="scientific">Microlunatus parietis</name>
    <dbReference type="NCBI Taxonomy" id="682979"/>
    <lineage>
        <taxon>Bacteria</taxon>
        <taxon>Bacillati</taxon>
        <taxon>Actinomycetota</taxon>
        <taxon>Actinomycetes</taxon>
        <taxon>Propionibacteriales</taxon>
        <taxon>Propionibacteriaceae</taxon>
        <taxon>Microlunatus</taxon>
    </lineage>
</organism>
<keyword evidence="3" id="KW-0285">Flavoprotein</keyword>
<dbReference type="Pfam" id="PF01266">
    <property type="entry name" value="DAO"/>
    <property type="match status" value="1"/>
</dbReference>
<gene>
    <name evidence="11" type="ORF">BKA15_001996</name>
</gene>
<dbReference type="GO" id="GO:0071949">
    <property type="term" value="F:FAD binding"/>
    <property type="evidence" value="ECO:0007669"/>
    <property type="project" value="InterPro"/>
</dbReference>
<evidence type="ECO:0000259" key="10">
    <source>
        <dbReference type="Pfam" id="PF01266"/>
    </source>
</evidence>
<evidence type="ECO:0000313" key="11">
    <source>
        <dbReference type="EMBL" id="NYE70667.1"/>
    </source>
</evidence>
<proteinExistence type="inferred from homology"/>
<evidence type="ECO:0000313" key="12">
    <source>
        <dbReference type="Proteomes" id="UP000569914"/>
    </source>
</evidence>
<name>A0A7Y9LAG5_9ACTN</name>
<evidence type="ECO:0000256" key="8">
    <source>
        <dbReference type="ARBA" id="ARBA00049547"/>
    </source>
</evidence>
<dbReference type="Gene3D" id="3.30.9.10">
    <property type="entry name" value="D-Amino Acid Oxidase, subunit A, domain 2"/>
    <property type="match status" value="1"/>
</dbReference>
<dbReference type="PANTHER" id="PTHR11530">
    <property type="entry name" value="D-AMINO ACID OXIDASE"/>
    <property type="match status" value="1"/>
</dbReference>
<evidence type="ECO:0000256" key="9">
    <source>
        <dbReference type="PIRSR" id="PIRSR000189-1"/>
    </source>
</evidence>
<keyword evidence="12" id="KW-1185">Reference proteome</keyword>
<comment type="caution">
    <text evidence="11">The sequence shown here is derived from an EMBL/GenBank/DDBJ whole genome shotgun (WGS) entry which is preliminary data.</text>
</comment>
<dbReference type="GO" id="GO:0003884">
    <property type="term" value="F:D-amino-acid oxidase activity"/>
    <property type="evidence" value="ECO:0007669"/>
    <property type="project" value="UniProtKB-EC"/>
</dbReference>
<accession>A0A7Y9LAG5</accession>
<feature type="binding site" evidence="9">
    <location>
        <position position="300"/>
    </location>
    <ligand>
        <name>D-dopa</name>
        <dbReference type="ChEBI" id="CHEBI:149689"/>
    </ligand>
</feature>
<dbReference type="EMBL" id="JACCBU010000001">
    <property type="protein sequence ID" value="NYE70667.1"/>
    <property type="molecule type" value="Genomic_DNA"/>
</dbReference>
<dbReference type="GO" id="GO:0019478">
    <property type="term" value="P:D-amino acid catabolic process"/>
    <property type="evidence" value="ECO:0007669"/>
    <property type="project" value="TreeGrafter"/>
</dbReference>
<keyword evidence="4 9" id="KW-0274">FAD</keyword>
<feature type="domain" description="FAD dependent oxidoreductase" evidence="10">
    <location>
        <begin position="6"/>
        <end position="315"/>
    </location>
</feature>
<evidence type="ECO:0000256" key="4">
    <source>
        <dbReference type="ARBA" id="ARBA00022827"/>
    </source>
</evidence>
<evidence type="ECO:0000256" key="7">
    <source>
        <dbReference type="ARBA" id="ARBA00039751"/>
    </source>
</evidence>
<dbReference type="SUPFAM" id="SSF54373">
    <property type="entry name" value="FAD-linked reductases, C-terminal domain"/>
    <property type="match status" value="1"/>
</dbReference>
<feature type="binding site" evidence="9">
    <location>
        <begin position="40"/>
        <end position="41"/>
    </location>
    <ligand>
        <name>FAD</name>
        <dbReference type="ChEBI" id="CHEBI:57692"/>
    </ligand>
</feature>
<evidence type="ECO:0000256" key="3">
    <source>
        <dbReference type="ARBA" id="ARBA00022630"/>
    </source>
</evidence>
<evidence type="ECO:0000256" key="1">
    <source>
        <dbReference type="ARBA" id="ARBA00001974"/>
    </source>
</evidence>
<dbReference type="AlphaFoldDB" id="A0A7Y9LAG5"/>
<comment type="catalytic activity">
    <reaction evidence="8">
        <text>a D-alpha-amino acid + O2 + H2O = a 2-oxocarboxylate + H2O2 + NH4(+)</text>
        <dbReference type="Rhea" id="RHEA:21816"/>
        <dbReference type="ChEBI" id="CHEBI:15377"/>
        <dbReference type="ChEBI" id="CHEBI:15379"/>
        <dbReference type="ChEBI" id="CHEBI:16240"/>
        <dbReference type="ChEBI" id="CHEBI:28938"/>
        <dbReference type="ChEBI" id="CHEBI:35179"/>
        <dbReference type="ChEBI" id="CHEBI:59871"/>
        <dbReference type="EC" id="1.4.3.3"/>
    </reaction>
    <physiologicalReaction direction="left-to-right" evidence="8">
        <dbReference type="Rhea" id="RHEA:21817"/>
    </physiologicalReaction>
</comment>
<protein>
    <recommendedName>
        <fullName evidence="7">D-amino-acid oxidase</fullName>
        <ecNumber evidence="6">1.4.3.3</ecNumber>
    </recommendedName>
</protein>
<dbReference type="Gene3D" id="3.40.50.720">
    <property type="entry name" value="NAD(P)-binding Rossmann-like Domain"/>
    <property type="match status" value="1"/>
</dbReference>
<dbReference type="PANTHER" id="PTHR11530:SF11">
    <property type="entry name" value="D-ASPARTATE OXIDASE"/>
    <property type="match status" value="1"/>
</dbReference>
<comment type="similarity">
    <text evidence="2">Belongs to the DAMOX/DASOX family.</text>
</comment>
<dbReference type="RefSeq" id="WP_179750300.1">
    <property type="nucleotide sequence ID" value="NZ_JACCBU010000001.1"/>
</dbReference>
<evidence type="ECO:0000256" key="5">
    <source>
        <dbReference type="ARBA" id="ARBA00023002"/>
    </source>
</evidence>
<dbReference type="Proteomes" id="UP000569914">
    <property type="component" value="Unassembled WGS sequence"/>
</dbReference>
<sequence length="320" mass="34365">MNDTALVVGAGVSGLTTAVTMAEAGYKVTVWTAEPPELTTSAAAGAMWGPYLTEPRGLIQQLSLRSLDVLTDLAADPATGVALVRGIEAGRTPVDPPDWADLLPDFKLCTRPELPAGFVSGWRFTAPIIDMLVYLSYLRTRLEQSDGSIEIHKINTLAEATESSALVINCTGYGAGAAVPDPAVTAVRGDLIVVDQPPIRIHEFFSEETGLSPDLVHIYPQRSHVILGGTAVPDVDTREPDDAIANAILDRCAAVEPRLKDAAIREHRVGLRPTRPKLRLEVDTDADYRSKIIHNYGHGGSGVTLSWGCSERVLELTQNL</sequence>
<dbReference type="EC" id="1.4.3.3" evidence="6"/>
<dbReference type="InterPro" id="IPR023209">
    <property type="entry name" value="DAO"/>
</dbReference>
<reference evidence="11 12" key="1">
    <citation type="submission" date="2020-07" db="EMBL/GenBank/DDBJ databases">
        <title>Sequencing the genomes of 1000 actinobacteria strains.</title>
        <authorList>
            <person name="Klenk H.-P."/>
        </authorList>
    </citation>
    <scope>NUCLEOTIDE SEQUENCE [LARGE SCALE GENOMIC DNA]</scope>
    <source>
        <strain evidence="11 12">DSM 22083</strain>
    </source>
</reference>
<comment type="cofactor">
    <cofactor evidence="1 9">
        <name>FAD</name>
        <dbReference type="ChEBI" id="CHEBI:57692"/>
    </cofactor>
</comment>
<feature type="binding site" evidence="9">
    <location>
        <position position="171"/>
    </location>
    <ligand>
        <name>FAD</name>
        <dbReference type="ChEBI" id="CHEBI:57692"/>
    </ligand>
</feature>
<feature type="binding site" evidence="9">
    <location>
        <begin position="299"/>
        <end position="304"/>
    </location>
    <ligand>
        <name>FAD</name>
        <dbReference type="ChEBI" id="CHEBI:57692"/>
    </ligand>
</feature>
<evidence type="ECO:0000256" key="6">
    <source>
        <dbReference type="ARBA" id="ARBA00039101"/>
    </source>
</evidence>